<keyword evidence="8" id="KW-0809">Transit peptide</keyword>
<dbReference type="Gene3D" id="3.30.559.10">
    <property type="entry name" value="Chloramphenicol acetyltransferase-like domain"/>
    <property type="match status" value="1"/>
</dbReference>
<evidence type="ECO:0000256" key="19">
    <source>
        <dbReference type="RuleBase" id="RU003801"/>
    </source>
</evidence>
<name>A0A1Y1W3W5_9FUNG</name>
<keyword evidence="13 19" id="KW-0012">Acyltransferase</keyword>
<evidence type="ECO:0000256" key="12">
    <source>
        <dbReference type="ARBA" id="ARBA00023140"/>
    </source>
</evidence>
<gene>
    <name evidence="21" type="ORF">DL89DRAFT_258803</name>
</gene>
<proteinExistence type="inferred from homology"/>
<dbReference type="PANTHER" id="PTHR22589">
    <property type="entry name" value="CARNITINE O-ACYLTRANSFERASE"/>
    <property type="match status" value="1"/>
</dbReference>
<dbReference type="OrthoDB" id="240216at2759"/>
<evidence type="ECO:0000256" key="17">
    <source>
        <dbReference type="ARBA" id="ARBA00073438"/>
    </source>
</evidence>
<dbReference type="PROSITE" id="PS00439">
    <property type="entry name" value="ACYLTRANSF_C_1"/>
    <property type="match status" value="1"/>
</dbReference>
<keyword evidence="5 19" id="KW-0808">Transferase</keyword>
<dbReference type="InterPro" id="IPR039551">
    <property type="entry name" value="Cho/carn_acyl_trans"/>
</dbReference>
<evidence type="ECO:0000256" key="11">
    <source>
        <dbReference type="ARBA" id="ARBA00023136"/>
    </source>
</evidence>
<comment type="caution">
    <text evidence="21">The sequence shown here is derived from an EMBL/GenBank/DDBJ whole genome shotgun (WGS) entry which is preliminary data.</text>
</comment>
<dbReference type="GeneID" id="63802280"/>
<dbReference type="PROSITE" id="PS00440">
    <property type="entry name" value="ACYLTRANSF_C_2"/>
    <property type="match status" value="1"/>
</dbReference>
<evidence type="ECO:0000256" key="14">
    <source>
        <dbReference type="ARBA" id="ARBA00052702"/>
    </source>
</evidence>
<keyword evidence="4" id="KW-0813">Transport</keyword>
<accession>A0A1Y1W3W5</accession>
<keyword evidence="6" id="KW-0999">Mitochondrion inner membrane</keyword>
<comment type="similarity">
    <text evidence="3 19">Belongs to the carnitine/choline acetyltransferase family.</text>
</comment>
<dbReference type="FunFam" id="3.30.559.70:FF:000007">
    <property type="entry name" value="Carnitine O-acetyltransferase, mitochondrial"/>
    <property type="match status" value="1"/>
</dbReference>
<evidence type="ECO:0000256" key="4">
    <source>
        <dbReference type="ARBA" id="ARBA00022448"/>
    </source>
</evidence>
<evidence type="ECO:0000256" key="18">
    <source>
        <dbReference type="PIRSR" id="PIRSR600542-1"/>
    </source>
</evidence>
<comment type="subcellular location">
    <subcellularLocation>
        <location evidence="2">Mitochondrion inner membrane</location>
        <topology evidence="2">Peripheral membrane protein</topology>
        <orientation evidence="2">Matrix side</orientation>
    </subcellularLocation>
    <subcellularLocation>
        <location evidence="1">Peroxisome</location>
    </subcellularLocation>
</comment>
<evidence type="ECO:0000256" key="15">
    <source>
        <dbReference type="ARBA" id="ARBA00053195"/>
    </source>
</evidence>
<dbReference type="Gene3D" id="3.30.559.70">
    <property type="entry name" value="Choline/Carnitine o-acyltransferase, domain 2"/>
    <property type="match status" value="1"/>
</dbReference>
<dbReference type="AlphaFoldDB" id="A0A1Y1W3W5"/>
<reference evidence="21 22" key="1">
    <citation type="submission" date="2016-07" db="EMBL/GenBank/DDBJ databases">
        <title>Pervasive Adenine N6-methylation of Active Genes in Fungi.</title>
        <authorList>
            <consortium name="DOE Joint Genome Institute"/>
            <person name="Mondo S.J."/>
            <person name="Dannebaum R.O."/>
            <person name="Kuo R.C."/>
            <person name="Labutti K."/>
            <person name="Haridas S."/>
            <person name="Kuo A."/>
            <person name="Salamov A."/>
            <person name="Ahrendt S.R."/>
            <person name="Lipzen A."/>
            <person name="Sullivan W."/>
            <person name="Andreopoulos W.B."/>
            <person name="Clum A."/>
            <person name="Lindquist E."/>
            <person name="Daum C."/>
            <person name="Ramamoorthy G.K."/>
            <person name="Gryganskyi A."/>
            <person name="Culley D."/>
            <person name="Magnuson J.K."/>
            <person name="James T.Y."/>
            <person name="O'Malley M.A."/>
            <person name="Stajich J.E."/>
            <person name="Spatafora J.W."/>
            <person name="Visel A."/>
            <person name="Grigoriev I.V."/>
        </authorList>
    </citation>
    <scope>NUCLEOTIDE SEQUENCE [LARGE SCALE GENOMIC DNA]</scope>
    <source>
        <strain evidence="21 22">ATCC 12442</strain>
    </source>
</reference>
<feature type="active site" description="Proton acceptor" evidence="18">
    <location>
        <position position="316"/>
    </location>
</feature>
<evidence type="ECO:0000256" key="8">
    <source>
        <dbReference type="ARBA" id="ARBA00022946"/>
    </source>
</evidence>
<evidence type="ECO:0000256" key="3">
    <source>
        <dbReference type="ARBA" id="ARBA00005232"/>
    </source>
</evidence>
<evidence type="ECO:0000313" key="21">
    <source>
        <dbReference type="EMBL" id="ORX68229.1"/>
    </source>
</evidence>
<sequence length="588" mass="66125">MPTSTRNQEHEHGRLFDFQATLPKLPVPDLPSTVQKYIESLEAVLPRDKFLESKQVAEEFAKSTQGQELQQRLVERAAEPGRANWLEEWWNDLSYMGYRDPVIPYVSYHYSYNDDPECSTASQRAAHVAVAALAFRAQLVDGSLAPEMQKTSPLCSHSYKYMFNACRIPHKPSDFCRTVDYAANETITVIRSNQFFSVPITQLGMPLSTAEFVEIFERIIELADSQTAVPVGVLTADNRDAWADNRQLLLNVAGNAQVLDAIESSAFVIALDKAQPVTREELSHAVWHGDGRSRWFDKPVQFIVTDNARAGICGEHSMMDGTPTLRLSDFVIGYEHECPQPARTDLGFSRLEFQTPPKVVAAVKRAGEFFDTGIAKQHISVLNYNAYGKELIKTLKCSPDAFVQMVIQLAYSRLHGCVRPTYESSMTRKFLHGRTETCRSVSNESAAWCRAMAANASRAECVELFRKAAAKHTQLTREAIEGRGVDRHLLGLRMLVQPGEEKPDIFEDPAYAYSSHWYLSTSQISSEGFASYGWSEVSPKGYGIAYNIKRDSLMMHIACMRNEFGLNSDHLAYYLEQAANDVRKLLAQ</sequence>
<evidence type="ECO:0000256" key="2">
    <source>
        <dbReference type="ARBA" id="ARBA00004443"/>
    </source>
</evidence>
<dbReference type="EC" id="2.3.1.7" evidence="16"/>
<keyword evidence="9" id="KW-0443">Lipid metabolism</keyword>
<dbReference type="InterPro" id="IPR000542">
    <property type="entry name" value="Carn_acyl_trans"/>
</dbReference>
<dbReference type="InterPro" id="IPR023213">
    <property type="entry name" value="CAT-like_dom_sf"/>
</dbReference>
<dbReference type="SUPFAM" id="SSF52777">
    <property type="entry name" value="CoA-dependent acyltransferases"/>
    <property type="match status" value="2"/>
</dbReference>
<keyword evidence="12" id="KW-0576">Peroxisome</keyword>
<evidence type="ECO:0000256" key="9">
    <source>
        <dbReference type="ARBA" id="ARBA00023098"/>
    </source>
</evidence>
<dbReference type="GO" id="GO:0005777">
    <property type="term" value="C:peroxisome"/>
    <property type="evidence" value="ECO:0007669"/>
    <property type="project" value="UniProtKB-SubCell"/>
</dbReference>
<evidence type="ECO:0000256" key="7">
    <source>
        <dbReference type="ARBA" id="ARBA00022832"/>
    </source>
</evidence>
<dbReference type="EMBL" id="MCFD01000010">
    <property type="protein sequence ID" value="ORX68229.1"/>
    <property type="molecule type" value="Genomic_DNA"/>
</dbReference>
<keyword evidence="7" id="KW-0276">Fatty acid metabolism</keyword>
<feature type="domain" description="Choline/carnitine acyltransferase" evidence="20">
    <location>
        <begin position="25"/>
        <end position="577"/>
    </location>
</feature>
<evidence type="ECO:0000256" key="16">
    <source>
        <dbReference type="ARBA" id="ARBA00066910"/>
    </source>
</evidence>
<comment type="function">
    <text evidence="15">Carnitine acetylase is specific for short chain fatty acids. Carnitine acetylase seems to affect the flux through the pyruvate dehydrogenase complex. It may be involved as well in the transport of acetyl-CoA into mitochondria.</text>
</comment>
<dbReference type="RefSeq" id="XP_040742043.1">
    <property type="nucleotide sequence ID" value="XM_040885632.1"/>
</dbReference>
<dbReference type="GO" id="GO:0009437">
    <property type="term" value="P:carnitine metabolic process"/>
    <property type="evidence" value="ECO:0007669"/>
    <property type="project" value="TreeGrafter"/>
</dbReference>
<organism evidence="21 22">
    <name type="scientific">Linderina pennispora</name>
    <dbReference type="NCBI Taxonomy" id="61395"/>
    <lineage>
        <taxon>Eukaryota</taxon>
        <taxon>Fungi</taxon>
        <taxon>Fungi incertae sedis</taxon>
        <taxon>Zoopagomycota</taxon>
        <taxon>Kickxellomycotina</taxon>
        <taxon>Kickxellomycetes</taxon>
        <taxon>Kickxellales</taxon>
        <taxon>Kickxellaceae</taxon>
        <taxon>Linderina</taxon>
    </lineage>
</organism>
<protein>
    <recommendedName>
        <fullName evidence="17">Carnitine O-acetyltransferase, mitochondrial</fullName>
        <ecNumber evidence="16">2.3.1.7</ecNumber>
    </recommendedName>
</protein>
<evidence type="ECO:0000256" key="10">
    <source>
        <dbReference type="ARBA" id="ARBA00023128"/>
    </source>
</evidence>
<dbReference type="PANTHER" id="PTHR22589:SF103">
    <property type="entry name" value="CARNITINE O-ACETYL-TRANSFERASE, ISOFORM A-RELATED"/>
    <property type="match status" value="1"/>
</dbReference>
<evidence type="ECO:0000256" key="5">
    <source>
        <dbReference type="ARBA" id="ARBA00022679"/>
    </source>
</evidence>
<keyword evidence="10" id="KW-0496">Mitochondrion</keyword>
<keyword evidence="11" id="KW-0472">Membrane</keyword>
<dbReference type="STRING" id="61395.A0A1Y1W3W5"/>
<dbReference type="GO" id="GO:0005743">
    <property type="term" value="C:mitochondrial inner membrane"/>
    <property type="evidence" value="ECO:0007669"/>
    <property type="project" value="UniProtKB-SubCell"/>
</dbReference>
<dbReference type="InterPro" id="IPR042231">
    <property type="entry name" value="Cho/carn_acyl_trans_2"/>
</dbReference>
<evidence type="ECO:0000256" key="13">
    <source>
        <dbReference type="ARBA" id="ARBA00023315"/>
    </source>
</evidence>
<dbReference type="Proteomes" id="UP000193922">
    <property type="component" value="Unassembled WGS sequence"/>
</dbReference>
<dbReference type="GO" id="GO:0004092">
    <property type="term" value="F:carnitine O-acetyltransferase activity"/>
    <property type="evidence" value="ECO:0007669"/>
    <property type="project" value="UniProtKB-EC"/>
</dbReference>
<dbReference type="GO" id="GO:0006631">
    <property type="term" value="P:fatty acid metabolic process"/>
    <property type="evidence" value="ECO:0007669"/>
    <property type="project" value="UniProtKB-KW"/>
</dbReference>
<evidence type="ECO:0000256" key="6">
    <source>
        <dbReference type="ARBA" id="ARBA00022792"/>
    </source>
</evidence>
<evidence type="ECO:0000259" key="20">
    <source>
        <dbReference type="Pfam" id="PF00755"/>
    </source>
</evidence>
<comment type="catalytic activity">
    <reaction evidence="14">
        <text>(R)-carnitine + acetyl-CoA = O-acetyl-(R)-carnitine + CoA</text>
        <dbReference type="Rhea" id="RHEA:21136"/>
        <dbReference type="ChEBI" id="CHEBI:16347"/>
        <dbReference type="ChEBI" id="CHEBI:57287"/>
        <dbReference type="ChEBI" id="CHEBI:57288"/>
        <dbReference type="ChEBI" id="CHEBI:57589"/>
        <dbReference type="EC" id="2.3.1.7"/>
    </reaction>
</comment>
<dbReference type="Pfam" id="PF00755">
    <property type="entry name" value="Carn_acyltransf"/>
    <property type="match status" value="1"/>
</dbReference>
<keyword evidence="22" id="KW-1185">Reference proteome</keyword>
<evidence type="ECO:0000313" key="22">
    <source>
        <dbReference type="Proteomes" id="UP000193922"/>
    </source>
</evidence>
<evidence type="ECO:0000256" key="1">
    <source>
        <dbReference type="ARBA" id="ARBA00004275"/>
    </source>
</evidence>